<dbReference type="EMBL" id="KZ679718">
    <property type="protein sequence ID" value="PTB47508.1"/>
    <property type="molecule type" value="Genomic_DNA"/>
</dbReference>
<reference evidence="2 3" key="1">
    <citation type="submission" date="2016-07" db="EMBL/GenBank/DDBJ databases">
        <title>Multiple horizontal gene transfer events from other fungi enriched the ability of initially mycotrophic Trichoderma (Ascomycota) to feed on dead plant biomass.</title>
        <authorList>
            <consortium name="DOE Joint Genome Institute"/>
            <person name="Aerts A."/>
            <person name="Atanasova L."/>
            <person name="Chenthamara K."/>
            <person name="Zhang J."/>
            <person name="Grujic M."/>
            <person name="Henrissat B."/>
            <person name="Kuo A."/>
            <person name="Salamov A."/>
            <person name="Lipzen A."/>
            <person name="Labutti K."/>
            <person name="Barry K."/>
            <person name="Miao Y."/>
            <person name="Rahimi M.J."/>
            <person name="Shen Q."/>
            <person name="Grigoriev I.V."/>
            <person name="Kubicek C.P."/>
            <person name="Druzhinina I.S."/>
        </authorList>
    </citation>
    <scope>NUCLEOTIDE SEQUENCE [LARGE SCALE GENOMIC DNA]</scope>
    <source>
        <strain evidence="2 3">CBS 226.95</strain>
    </source>
</reference>
<feature type="compositionally biased region" description="Basic residues" evidence="1">
    <location>
        <begin position="99"/>
        <end position="108"/>
    </location>
</feature>
<dbReference type="AlphaFoldDB" id="A0A2T3ZRV0"/>
<dbReference type="RefSeq" id="XP_024767185.1">
    <property type="nucleotide sequence ID" value="XM_024916569.1"/>
</dbReference>
<sequence length="143" mass="16569">MPYVIQPEQNLVRMPESKLYAKLVGFREQMSTGPSQILSALPTLELDNSPQGEYFPYKWSNVRQMHVAKTFKECDEVNECLWFLRKGLETYENLQSHRPNQRNRRRNRTAAYLDSDSDSIIGSNKAETTSDEESLAITHKKQA</sequence>
<dbReference type="GeneID" id="36625138"/>
<evidence type="ECO:0000256" key="1">
    <source>
        <dbReference type="SAM" id="MobiDB-lite"/>
    </source>
</evidence>
<gene>
    <name evidence="2" type="ORF">M431DRAFT_488539</name>
</gene>
<proteinExistence type="predicted"/>
<feature type="region of interest" description="Disordered" evidence="1">
    <location>
        <begin position="94"/>
        <end position="143"/>
    </location>
</feature>
<dbReference type="Proteomes" id="UP000241690">
    <property type="component" value="Unassembled WGS sequence"/>
</dbReference>
<evidence type="ECO:0000313" key="3">
    <source>
        <dbReference type="Proteomes" id="UP000241690"/>
    </source>
</evidence>
<keyword evidence="3" id="KW-1185">Reference proteome</keyword>
<organism evidence="2 3">
    <name type="scientific">Trichoderma harzianum CBS 226.95</name>
    <dbReference type="NCBI Taxonomy" id="983964"/>
    <lineage>
        <taxon>Eukaryota</taxon>
        <taxon>Fungi</taxon>
        <taxon>Dikarya</taxon>
        <taxon>Ascomycota</taxon>
        <taxon>Pezizomycotina</taxon>
        <taxon>Sordariomycetes</taxon>
        <taxon>Hypocreomycetidae</taxon>
        <taxon>Hypocreales</taxon>
        <taxon>Hypocreaceae</taxon>
        <taxon>Trichoderma</taxon>
    </lineage>
</organism>
<evidence type="ECO:0000313" key="2">
    <source>
        <dbReference type="EMBL" id="PTB47508.1"/>
    </source>
</evidence>
<protein>
    <submittedName>
        <fullName evidence="2">Uncharacterized protein</fullName>
    </submittedName>
</protein>
<accession>A0A2T3ZRV0</accession>
<name>A0A2T3ZRV0_TRIHA</name>
<feature type="compositionally biased region" description="Polar residues" evidence="1">
    <location>
        <begin position="118"/>
        <end position="127"/>
    </location>
</feature>